<dbReference type="Pfam" id="PF16653">
    <property type="entry name" value="Sacchrp_dh_C"/>
    <property type="match status" value="1"/>
</dbReference>
<accession>A0A317Y7U6</accession>
<dbReference type="ExpressionAtlas" id="A0A317Y7U6">
    <property type="expression patterns" value="baseline"/>
</dbReference>
<feature type="domain" description="Saccharopine dehydrogenase-like C-terminal" evidence="2">
    <location>
        <begin position="17"/>
        <end position="190"/>
    </location>
</feature>
<dbReference type="Proteomes" id="UP000251960">
    <property type="component" value="Chromosome 1"/>
</dbReference>
<sequence>MDYSTQLLSDLLTTHIGHNLYESAKRLRLPELPAFALEHLPNRNSLIYGDLYGISKEASTIYRATLRYEGFSEIMAILAKIGFFDAANHPLLEDTNRPTHKGFLDELLNNISTTNTNFDIKASGGYDDELIARLLKLGHCKDTKIVVKTVKTIKFLGLHEETQIPTGCLSPFDVICQRMEQRMVFGHNEQEG</sequence>
<dbReference type="PANTHER" id="PTHR11133">
    <property type="entry name" value="SACCHAROPINE DEHYDROGENASE"/>
    <property type="match status" value="1"/>
</dbReference>
<evidence type="ECO:0000256" key="1">
    <source>
        <dbReference type="ARBA" id="ARBA00023002"/>
    </source>
</evidence>
<dbReference type="InterPro" id="IPR051168">
    <property type="entry name" value="AASS"/>
</dbReference>
<reference evidence="3" key="1">
    <citation type="journal article" date="2018" name="Nat. Genet.">
        <title>Extensive intraspecific gene order and gene structural variations between Mo17 and other maize genomes.</title>
        <authorList>
            <person name="Sun S."/>
            <person name="Zhou Y."/>
            <person name="Chen J."/>
            <person name="Shi J."/>
            <person name="Zhao H."/>
            <person name="Zhao H."/>
            <person name="Song W."/>
            <person name="Zhang M."/>
            <person name="Cui Y."/>
            <person name="Dong X."/>
            <person name="Liu H."/>
            <person name="Ma X."/>
            <person name="Jiao Y."/>
            <person name="Wang B."/>
            <person name="Wei X."/>
            <person name="Stein J.C."/>
            <person name="Glaubitz J.C."/>
            <person name="Lu F."/>
            <person name="Yu G."/>
            <person name="Liang C."/>
            <person name="Fengler K."/>
            <person name="Li B."/>
            <person name="Rafalski A."/>
            <person name="Schnable P.S."/>
            <person name="Ware D.H."/>
            <person name="Buckler E.S."/>
            <person name="Lai J."/>
        </authorList>
    </citation>
    <scope>NUCLEOTIDE SEQUENCE [LARGE SCALE GENOMIC DNA]</scope>
    <source>
        <tissue evidence="3">Seedling</tissue>
    </source>
</reference>
<dbReference type="GO" id="GO:0016491">
    <property type="term" value="F:oxidoreductase activity"/>
    <property type="evidence" value="ECO:0007669"/>
    <property type="project" value="UniProtKB-KW"/>
</dbReference>
<dbReference type="PANTHER" id="PTHR11133:SF22">
    <property type="entry name" value="ALPHA-AMINOADIPIC SEMIALDEHYDE SYNTHASE, MITOCHONDRIAL"/>
    <property type="match status" value="1"/>
</dbReference>
<dbReference type="Gene3D" id="1.10.1870.10">
    <property type="entry name" value="Domain 3, Saccharopine reductase"/>
    <property type="match status" value="1"/>
</dbReference>
<dbReference type="FunFam" id="1.10.1870.10:FF:000003">
    <property type="entry name" value="Lysine-ketoglutarate reductase/saccharopine dehydrogenase1"/>
    <property type="match status" value="1"/>
</dbReference>
<dbReference type="SUPFAM" id="SSF55347">
    <property type="entry name" value="Glyceraldehyde-3-phosphate dehydrogenase-like, C-terminal domain"/>
    <property type="match status" value="1"/>
</dbReference>
<organism evidence="3">
    <name type="scientific">Zea mays</name>
    <name type="common">Maize</name>
    <dbReference type="NCBI Taxonomy" id="4577"/>
    <lineage>
        <taxon>Eukaryota</taxon>
        <taxon>Viridiplantae</taxon>
        <taxon>Streptophyta</taxon>
        <taxon>Embryophyta</taxon>
        <taxon>Tracheophyta</taxon>
        <taxon>Spermatophyta</taxon>
        <taxon>Magnoliopsida</taxon>
        <taxon>Liliopsida</taxon>
        <taxon>Poales</taxon>
        <taxon>Poaceae</taxon>
        <taxon>PACMAD clade</taxon>
        <taxon>Panicoideae</taxon>
        <taxon>Andropogonodae</taxon>
        <taxon>Andropogoneae</taxon>
        <taxon>Tripsacinae</taxon>
        <taxon>Zea</taxon>
    </lineage>
</organism>
<proteinExistence type="predicted"/>
<dbReference type="EMBL" id="NCVQ01000001">
    <property type="protein sequence ID" value="PWZ54760.1"/>
    <property type="molecule type" value="Genomic_DNA"/>
</dbReference>
<dbReference type="AlphaFoldDB" id="A0A317Y7U6"/>
<keyword evidence="1" id="KW-0560">Oxidoreductase</keyword>
<protein>
    <submittedName>
        <fullName evidence="3">Alpha-aminoadipic semialdehyde synthase</fullName>
    </submittedName>
</protein>
<name>A0A317Y7U6_MAIZE</name>
<evidence type="ECO:0000313" key="3">
    <source>
        <dbReference type="EMBL" id="PWZ54760.1"/>
    </source>
</evidence>
<comment type="caution">
    <text evidence="3">The sequence shown here is derived from an EMBL/GenBank/DDBJ whole genome shotgun (WGS) entry which is preliminary data.</text>
</comment>
<gene>
    <name evidence="3" type="primary">LKR</name>
    <name evidence="3" type="synonym">SDH_3</name>
    <name evidence="3" type="ORF">Zm00014a_035430</name>
</gene>
<evidence type="ECO:0000259" key="2">
    <source>
        <dbReference type="Pfam" id="PF16653"/>
    </source>
</evidence>
<dbReference type="InterPro" id="IPR032095">
    <property type="entry name" value="Sacchrp_dh-like_C"/>
</dbReference>